<comment type="caution">
    <text evidence="1">The sequence shown here is derived from an EMBL/GenBank/DDBJ whole genome shotgun (WGS) entry which is preliminary data.</text>
</comment>
<reference evidence="1" key="1">
    <citation type="submission" date="2021-03" db="EMBL/GenBank/DDBJ databases">
        <authorList>
            <consortium name="DOE Joint Genome Institute"/>
            <person name="Ahrendt S."/>
            <person name="Looney B.P."/>
            <person name="Miyauchi S."/>
            <person name="Morin E."/>
            <person name="Drula E."/>
            <person name="Courty P.E."/>
            <person name="Chicoki N."/>
            <person name="Fauchery L."/>
            <person name="Kohler A."/>
            <person name="Kuo A."/>
            <person name="Labutti K."/>
            <person name="Pangilinan J."/>
            <person name="Lipzen A."/>
            <person name="Riley R."/>
            <person name="Andreopoulos W."/>
            <person name="He G."/>
            <person name="Johnson J."/>
            <person name="Barry K.W."/>
            <person name="Grigoriev I.V."/>
            <person name="Nagy L."/>
            <person name="Hibbett D."/>
            <person name="Henrissat B."/>
            <person name="Matheny P.B."/>
            <person name="Labbe J."/>
            <person name="Martin F."/>
        </authorList>
    </citation>
    <scope>NUCLEOTIDE SEQUENCE</scope>
    <source>
        <strain evidence="1">HHB10654</strain>
    </source>
</reference>
<dbReference type="Proteomes" id="UP000814140">
    <property type="component" value="Unassembled WGS sequence"/>
</dbReference>
<evidence type="ECO:0000313" key="2">
    <source>
        <dbReference type="Proteomes" id="UP000814140"/>
    </source>
</evidence>
<accession>A0ACB8SZB3</accession>
<keyword evidence="2" id="KW-1185">Reference proteome</keyword>
<evidence type="ECO:0000313" key="1">
    <source>
        <dbReference type="EMBL" id="KAI0061163.1"/>
    </source>
</evidence>
<dbReference type="EMBL" id="MU277214">
    <property type="protein sequence ID" value="KAI0061163.1"/>
    <property type="molecule type" value="Genomic_DNA"/>
</dbReference>
<sequence length="804" mass="90679">MSSNSSRQCFTPKAPQQGPPLFQHGNIVFQAHDVGWIICGFFTIVASITSFWLIGKHLQWYTNKAEQRYIVRLLFMVPIYATISLASYLFWDHATPLLLIRDAYEAILLTAFFYLLLTYLSPDPEVQKAIFRKEGLSRENDAARIRRGLDVKKWVLPFRSVKWKPRDGLDFLQLMKWGVLQYCIVRPVTTLAAVILNYIGWYCEDSWSPAWGHIWVTSIISMSVTIGMYCLLQLYLSVATELAPHKPVLKLFSVKAVVFLTFWQATFLSLLTMLGVVKDTPYMTADDINIGWGAILECFEMTIFAFVHVKAFSYKPYRPKTPDAQRTPRLRSLGHAMDFRETFRELRSGCLYMMHRMRGMETDTQARREAALESVFGKSRTQVWREQEKGADNGGPMQVGIDVDKVVEVEGETQWLGAGDNYGYGLARRERSESLGVQIAEELQKMGYVRPGKRVLPTIAGTYLGDLRDKEPVLEPSPPRRRRSWWRGLYDRVSQGNPDDEPRKARNRSHTPALSQDAEGRALMYMYDDLPPPSIIRTYRERRGSRDAAPPIALPTLRSSGDRYPAVVPPILEMPIQQSSPIPTHAPPLKRADSLFDRLFPHGLPTSEGHSTRSGRTSAIPPSSQSHNTQVRLGPSWDVVTRQVDGPRSVTAEIQHVEPAPSPTKGPFVAPSSSRIPVEAAPSLPTPPPDQADRRRRSHRRESAQYVSNPTAGTEQRIEPSLSGRPSSSRVPPPVWNGDPPPPPARSPRRTSNPPRPDGLPMQPTFSAQPPRLSRSHGQRRRSTQLDGPSPSSPPGVWDRQRNS</sequence>
<proteinExistence type="predicted"/>
<gene>
    <name evidence="1" type="ORF">BV25DRAFT_1908094</name>
</gene>
<reference evidence="1" key="2">
    <citation type="journal article" date="2022" name="New Phytol.">
        <title>Evolutionary transition to the ectomycorrhizal habit in the genomes of a hyperdiverse lineage of mushroom-forming fungi.</title>
        <authorList>
            <person name="Looney B."/>
            <person name="Miyauchi S."/>
            <person name="Morin E."/>
            <person name="Drula E."/>
            <person name="Courty P.E."/>
            <person name="Kohler A."/>
            <person name="Kuo A."/>
            <person name="LaButti K."/>
            <person name="Pangilinan J."/>
            <person name="Lipzen A."/>
            <person name="Riley R."/>
            <person name="Andreopoulos W."/>
            <person name="He G."/>
            <person name="Johnson J."/>
            <person name="Nolan M."/>
            <person name="Tritt A."/>
            <person name="Barry K.W."/>
            <person name="Grigoriev I.V."/>
            <person name="Nagy L.G."/>
            <person name="Hibbett D."/>
            <person name="Henrissat B."/>
            <person name="Matheny P.B."/>
            <person name="Labbe J."/>
            <person name="Martin F.M."/>
        </authorList>
    </citation>
    <scope>NUCLEOTIDE SEQUENCE</scope>
    <source>
        <strain evidence="1">HHB10654</strain>
    </source>
</reference>
<protein>
    <submittedName>
        <fullName evidence="1">DUF300-domain-containing protein</fullName>
    </submittedName>
</protein>
<organism evidence="1 2">
    <name type="scientific">Artomyces pyxidatus</name>
    <dbReference type="NCBI Taxonomy" id="48021"/>
    <lineage>
        <taxon>Eukaryota</taxon>
        <taxon>Fungi</taxon>
        <taxon>Dikarya</taxon>
        <taxon>Basidiomycota</taxon>
        <taxon>Agaricomycotina</taxon>
        <taxon>Agaricomycetes</taxon>
        <taxon>Russulales</taxon>
        <taxon>Auriscalpiaceae</taxon>
        <taxon>Artomyces</taxon>
    </lineage>
</organism>
<name>A0ACB8SZB3_9AGAM</name>